<organism evidence="3 5">
    <name type="scientific">Nonlabens ulvanivorans</name>
    <name type="common">Persicivirga ulvanivorans</name>
    <dbReference type="NCBI Taxonomy" id="906888"/>
    <lineage>
        <taxon>Bacteria</taxon>
        <taxon>Pseudomonadati</taxon>
        <taxon>Bacteroidota</taxon>
        <taxon>Flavobacteriia</taxon>
        <taxon>Flavobacteriales</taxon>
        <taxon>Flavobacteriaceae</taxon>
        <taxon>Nonlabens</taxon>
    </lineage>
</organism>
<dbReference type="AlphaFoldDB" id="A0A081DF55"/>
<name>A0A081DF55_NONUL</name>
<evidence type="ECO:0000313" key="4">
    <source>
        <dbReference type="EMBL" id="GAL75752.1"/>
    </source>
</evidence>
<comment type="caution">
    <text evidence="3">The sequence shown here is derived from an EMBL/GenBank/DDBJ whole genome shotgun (WGS) entry which is preliminary data.</text>
</comment>
<evidence type="ECO:0000259" key="2">
    <source>
        <dbReference type="Pfam" id="PF18935"/>
    </source>
</evidence>
<evidence type="ECO:0000313" key="5">
    <source>
        <dbReference type="Proteomes" id="UP000028980"/>
    </source>
</evidence>
<dbReference type="Proteomes" id="UP000029647">
    <property type="component" value="Unassembled WGS sequence"/>
</dbReference>
<feature type="chain" id="PRO_5009375787" description="DUF5683 domain-containing protein" evidence="1">
    <location>
        <begin position="20"/>
        <end position="195"/>
    </location>
</feature>
<dbReference type="Proteomes" id="UP000028980">
    <property type="component" value="Unassembled WGS sequence"/>
</dbReference>
<accession>A0A081DF55</accession>
<feature type="signal peptide" evidence="1">
    <location>
        <begin position="1"/>
        <end position="19"/>
    </location>
</feature>
<evidence type="ECO:0000313" key="6">
    <source>
        <dbReference type="Proteomes" id="UP000029647"/>
    </source>
</evidence>
<sequence>MRNYLFYIFIILGALTAGAQDDASLPPGEFKVIAADSVNTAIDANRPARAAFYSAILPGLGQAYNGRYWKVPLVYGALGTSVAVYLYNENQYQELRDAFRIRLAGGTNDAFSDADGNPIISDAGLERAQRTAQRNKELTLLITAGIYILQIIDANVDGHLDDFNVDRNLSLTPTIINIEHVPSGANVGLSLIYNF</sequence>
<evidence type="ECO:0000313" key="3">
    <source>
        <dbReference type="EMBL" id="GAK77551.1"/>
    </source>
</evidence>
<evidence type="ECO:0000256" key="1">
    <source>
        <dbReference type="SAM" id="SignalP"/>
    </source>
</evidence>
<reference evidence="5 6" key="1">
    <citation type="journal article" date="2014" name="Genome Announc.">
        <title>Draft Genome Sequences of Marine Flavobacterium Nonlabens Strains NR17, NR24, NR27, NR32, NR33, and Ara13.</title>
        <authorList>
            <person name="Nakanishi M."/>
            <person name="Meirelles P."/>
            <person name="Suzuki R."/>
            <person name="Takatani N."/>
            <person name="Mino S."/>
            <person name="Suda W."/>
            <person name="Oshima K."/>
            <person name="Hattori M."/>
            <person name="Ohkuma M."/>
            <person name="Hosokawa M."/>
            <person name="Miyashita K."/>
            <person name="Thompson F.L."/>
            <person name="Niwa A."/>
            <person name="Sawabe T."/>
            <person name="Sawabe T."/>
        </authorList>
    </citation>
    <scope>NUCLEOTIDE SEQUENCE [LARGE SCALE GENOMIC DNA]</scope>
    <source>
        <strain evidence="4">JCM 19275</strain>
        <strain evidence="3">JCM 19296</strain>
        <strain evidence="6">JCM19275</strain>
        <strain evidence="5">JCM19296</strain>
    </source>
</reference>
<dbReference type="EMBL" id="BBNT01000006">
    <property type="protein sequence ID" value="GAL75752.1"/>
    <property type="molecule type" value="Genomic_DNA"/>
</dbReference>
<dbReference type="EMBL" id="BBLG01000010">
    <property type="protein sequence ID" value="GAK77551.1"/>
    <property type="molecule type" value="Genomic_DNA"/>
</dbReference>
<dbReference type="Pfam" id="PF18935">
    <property type="entry name" value="DUF5683"/>
    <property type="match status" value="1"/>
</dbReference>
<protein>
    <recommendedName>
        <fullName evidence="2">DUF5683 domain-containing protein</fullName>
    </recommendedName>
</protein>
<keyword evidence="1" id="KW-0732">Signal</keyword>
<feature type="domain" description="DUF5683" evidence="2">
    <location>
        <begin position="45"/>
        <end position="195"/>
    </location>
</feature>
<dbReference type="RefSeq" id="WP_042271930.1">
    <property type="nucleotide sequence ID" value="NZ_CP138994.1"/>
</dbReference>
<dbReference type="InterPro" id="IPR043738">
    <property type="entry name" value="DUF5683"/>
</dbReference>
<gene>
    <name evidence="4" type="ORF">JCM19275_1635</name>
    <name evidence="3" type="ORF">JCM19296_3159</name>
</gene>
<proteinExistence type="predicted"/>